<dbReference type="Gene3D" id="3.40.50.150">
    <property type="entry name" value="Vaccinia Virus protein VP39"/>
    <property type="match status" value="1"/>
</dbReference>
<gene>
    <name evidence="8" type="ORF">DF183_09480</name>
</gene>
<keyword evidence="6" id="KW-0175">Coiled coil</keyword>
<dbReference type="GO" id="GO:0004519">
    <property type="term" value="F:endonuclease activity"/>
    <property type="evidence" value="ECO:0007669"/>
    <property type="project" value="UniProtKB-KW"/>
</dbReference>
<dbReference type="GO" id="GO:0009007">
    <property type="term" value="F:site-specific DNA-methyltransferase (adenine-specific) activity"/>
    <property type="evidence" value="ECO:0007669"/>
    <property type="project" value="UniProtKB-EC"/>
</dbReference>
<reference evidence="8 9" key="1">
    <citation type="submission" date="2018-05" db="EMBL/GenBank/DDBJ databases">
        <title>Genome Sequence of an Efficient Indole-Degrading Bacterium, Alcaligenes sp.YBY.</title>
        <authorList>
            <person name="Yang B."/>
        </authorList>
    </citation>
    <scope>NUCLEOTIDE SEQUENCE [LARGE SCALE GENOMIC DNA]</scope>
    <source>
        <strain evidence="8 9">YBY</strain>
    </source>
</reference>
<dbReference type="EMBL" id="QEXO01000002">
    <property type="protein sequence ID" value="PWE14911.1"/>
    <property type="molecule type" value="Genomic_DNA"/>
</dbReference>
<keyword evidence="2" id="KW-0489">Methyltransferase</keyword>
<dbReference type="PANTHER" id="PTHR33841:SF1">
    <property type="entry name" value="DNA METHYLTRANSFERASE A"/>
    <property type="match status" value="1"/>
</dbReference>
<name>A0A2U2BLM0_ALCFA</name>
<keyword evidence="8" id="KW-0378">Hydrolase</keyword>
<dbReference type="GO" id="GO:0032259">
    <property type="term" value="P:methylation"/>
    <property type="evidence" value="ECO:0007669"/>
    <property type="project" value="UniProtKB-KW"/>
</dbReference>
<accession>A0A2U2BLM0</accession>
<dbReference type="InterPro" id="IPR011639">
    <property type="entry name" value="MethylTrfase_TaqI-like_dom"/>
</dbReference>
<dbReference type="GO" id="GO:0006304">
    <property type="term" value="P:DNA modification"/>
    <property type="evidence" value="ECO:0007669"/>
    <property type="project" value="InterPro"/>
</dbReference>
<dbReference type="SUPFAM" id="SSF53335">
    <property type="entry name" value="S-adenosyl-L-methionine-dependent methyltransferases"/>
    <property type="match status" value="1"/>
</dbReference>
<feature type="coiled-coil region" evidence="6">
    <location>
        <begin position="992"/>
        <end position="1019"/>
    </location>
</feature>
<organism evidence="8 9">
    <name type="scientific">Alcaligenes faecalis</name>
    <dbReference type="NCBI Taxonomy" id="511"/>
    <lineage>
        <taxon>Bacteria</taxon>
        <taxon>Pseudomonadati</taxon>
        <taxon>Pseudomonadota</taxon>
        <taxon>Betaproteobacteria</taxon>
        <taxon>Burkholderiales</taxon>
        <taxon>Alcaligenaceae</taxon>
        <taxon>Alcaligenes</taxon>
    </lineage>
</organism>
<evidence type="ECO:0000256" key="2">
    <source>
        <dbReference type="ARBA" id="ARBA00022603"/>
    </source>
</evidence>
<evidence type="ECO:0000259" key="7">
    <source>
        <dbReference type="Pfam" id="PF07669"/>
    </source>
</evidence>
<keyword evidence="3" id="KW-0808">Transferase</keyword>
<evidence type="ECO:0000256" key="4">
    <source>
        <dbReference type="ARBA" id="ARBA00022691"/>
    </source>
</evidence>
<dbReference type="RefSeq" id="WP_109088943.1">
    <property type="nucleotide sequence ID" value="NZ_QEXO01000002.1"/>
</dbReference>
<dbReference type="Proteomes" id="UP000245216">
    <property type="component" value="Unassembled WGS sequence"/>
</dbReference>
<keyword evidence="8" id="KW-0255">Endonuclease</keyword>
<protein>
    <recommendedName>
        <fullName evidence="1">site-specific DNA-methyltransferase (adenine-specific)</fullName>
        <ecNumber evidence="1">2.1.1.72</ecNumber>
    </recommendedName>
</protein>
<evidence type="ECO:0000313" key="8">
    <source>
        <dbReference type="EMBL" id="PWE14911.1"/>
    </source>
</evidence>
<comment type="catalytic activity">
    <reaction evidence="5">
        <text>a 2'-deoxyadenosine in DNA + S-adenosyl-L-methionine = an N(6)-methyl-2'-deoxyadenosine in DNA + S-adenosyl-L-homocysteine + H(+)</text>
        <dbReference type="Rhea" id="RHEA:15197"/>
        <dbReference type="Rhea" id="RHEA-COMP:12418"/>
        <dbReference type="Rhea" id="RHEA-COMP:12419"/>
        <dbReference type="ChEBI" id="CHEBI:15378"/>
        <dbReference type="ChEBI" id="CHEBI:57856"/>
        <dbReference type="ChEBI" id="CHEBI:59789"/>
        <dbReference type="ChEBI" id="CHEBI:90615"/>
        <dbReference type="ChEBI" id="CHEBI:90616"/>
        <dbReference type="EC" id="2.1.1.72"/>
    </reaction>
</comment>
<dbReference type="PANTHER" id="PTHR33841">
    <property type="entry name" value="DNA METHYLTRANSFERASE YEEA-RELATED"/>
    <property type="match status" value="1"/>
</dbReference>
<dbReference type="InterPro" id="IPR029063">
    <property type="entry name" value="SAM-dependent_MTases_sf"/>
</dbReference>
<keyword evidence="8" id="KW-0540">Nuclease</keyword>
<evidence type="ECO:0000256" key="6">
    <source>
        <dbReference type="SAM" id="Coils"/>
    </source>
</evidence>
<proteinExistence type="predicted"/>
<dbReference type="PRINTS" id="PR00507">
    <property type="entry name" value="N12N6MTFRASE"/>
</dbReference>
<dbReference type="EC" id="2.1.1.72" evidence="1"/>
<comment type="caution">
    <text evidence="8">The sequence shown here is derived from an EMBL/GenBank/DDBJ whole genome shotgun (WGS) entry which is preliminary data.</text>
</comment>
<feature type="domain" description="Type II methyltransferase M.TaqI-like" evidence="7">
    <location>
        <begin position="319"/>
        <end position="558"/>
    </location>
</feature>
<reference evidence="8 9" key="2">
    <citation type="submission" date="2018-05" db="EMBL/GenBank/DDBJ databases">
        <authorList>
            <person name="Lanie J.A."/>
            <person name="Ng W.-L."/>
            <person name="Kazmierczak K.M."/>
            <person name="Andrzejewski T.M."/>
            <person name="Davidsen T.M."/>
            <person name="Wayne K.J."/>
            <person name="Tettelin H."/>
            <person name="Glass J.I."/>
            <person name="Rusch D."/>
            <person name="Podicherti R."/>
            <person name="Tsui H.-C.T."/>
            <person name="Winkler M.E."/>
        </authorList>
    </citation>
    <scope>NUCLEOTIDE SEQUENCE [LARGE SCALE GENOMIC DNA]</scope>
    <source>
        <strain evidence="8 9">YBY</strain>
    </source>
</reference>
<evidence type="ECO:0000256" key="1">
    <source>
        <dbReference type="ARBA" id="ARBA00011900"/>
    </source>
</evidence>
<keyword evidence="4" id="KW-0949">S-adenosyl-L-methionine</keyword>
<sequence>MMQALDKDLRSALEKTVKAARTVAEAAAHAAVEQLGVGHDKPEAFLSDAEKALRNRLRTHGKQLGDARDSKSSNPTYGKQAVQHLVQEVAYQHWHRMLFARFLADNNLLMYDGVAVTIEECDELAPDEGSKNGWELASKLAARMLPQVFKPGSPVFELTFAPEHQGELERLLKALPDAVFKASDSLGWVYQFWQADNKERINKSEVKIGANELPAVTQLFTEPYMVAFLLHNSLGAWWATRHPSKPCPVNLDYFRALEDGTPAAGKFEGWPDSLADFKLLDPCCGSGHFLVAAFLMLVPMRMTAEGMSAKEAVNRVLAENIHGLELDPRCVEIAVFAVALEAWRYPDSSGKPLGVREIPAPNIACCGLKVAAKPQDWEALVPADAPNAAHLREGLSRLHQLFVQAPLLGSLLAPSKQKGDLFGADYRELSKPLTAALAREGAGKASDGGEEHWDSALSALGLLDAARLLDGRYHLVVTNVPYLARGRQSDFLKTYFEANYPNAKHDLANVFLERCLDLVSHHGVVQIVMPQNWLFLTRYKKQRELLLKRAEWNLLVRLGSGAFETITGEVVQAILLTQTIKSVHQGFQLRGIDASSSPSAAEKAEDLRVNNLIAIPQKDQLENPDCMIRFEAMSSVPLLNDVASSYAGVCTGDYPRFGRCYWEVSDFEHVWRFQRSTVDETRHWGGMSYALRWENNDGALREFVAERLGEKNVGSWIRGHMAWGKFGISVKLMQQLPVSIYSGELFDDNVAVLIPNDPSQLEAIYSFCESSAFSEEVRKNNQKVALKTQYLLKIPFDLAYWQEVSEERYPKGLPKPYSDDPTQWIFHGHPQHSTDPLQVAIARLVGFTWPAESDDEMALADDAHQWIARSKALAPHADKDGIVCIPPVGREASASDRLLNLLADAYGTDWSNDVLAQLLKAADHSGKSLETWLRDKFFTQHCALFGNRPFVWHIWDGLRDGFAALVNYHKLDYKTMEALIYTYLGDWISRQKRDADNRVDGAQEKLAAAEALKKRLELILAGEAPYDIFVRWKPIEEQPIGWNPDLNDGVRLNIRPVLSVADVGKKGAGVLRDKPKSLHWEKDRGSDVPSAPWYELGLKYGGKVGDRINDHHLSLDEKRKAREKAK</sequence>
<dbReference type="InterPro" id="IPR050953">
    <property type="entry name" value="N4_N6_ade-DNA_methylase"/>
</dbReference>
<dbReference type="Pfam" id="PF07669">
    <property type="entry name" value="Eco57I"/>
    <property type="match status" value="1"/>
</dbReference>
<dbReference type="AlphaFoldDB" id="A0A2U2BLM0"/>
<evidence type="ECO:0000313" key="9">
    <source>
        <dbReference type="Proteomes" id="UP000245216"/>
    </source>
</evidence>
<evidence type="ECO:0000256" key="5">
    <source>
        <dbReference type="ARBA" id="ARBA00047942"/>
    </source>
</evidence>
<evidence type="ECO:0000256" key="3">
    <source>
        <dbReference type="ARBA" id="ARBA00022679"/>
    </source>
</evidence>